<proteinExistence type="predicted"/>
<organism evidence="1 2">
    <name type="scientific">Meloidogyne enterolobii</name>
    <name type="common">Root-knot nematode worm</name>
    <name type="synonym">Meloidogyne mayaguensis</name>
    <dbReference type="NCBI Taxonomy" id="390850"/>
    <lineage>
        <taxon>Eukaryota</taxon>
        <taxon>Metazoa</taxon>
        <taxon>Ecdysozoa</taxon>
        <taxon>Nematoda</taxon>
        <taxon>Chromadorea</taxon>
        <taxon>Rhabditida</taxon>
        <taxon>Tylenchina</taxon>
        <taxon>Tylenchomorpha</taxon>
        <taxon>Tylenchoidea</taxon>
        <taxon>Meloidogynidae</taxon>
        <taxon>Meloidogyninae</taxon>
        <taxon>Meloidogyne</taxon>
    </lineage>
</organism>
<protein>
    <submittedName>
        <fullName evidence="1">Uncharacterized protein</fullName>
    </submittedName>
</protein>
<dbReference type="Proteomes" id="UP001497535">
    <property type="component" value="Unassembled WGS sequence"/>
</dbReference>
<reference evidence="1" key="1">
    <citation type="submission" date="2023-11" db="EMBL/GenBank/DDBJ databases">
        <authorList>
            <person name="Poullet M."/>
        </authorList>
    </citation>
    <scope>NUCLEOTIDE SEQUENCE</scope>
    <source>
        <strain evidence="1">E1834</strain>
    </source>
</reference>
<name>A0ACB0ZAL6_MELEN</name>
<evidence type="ECO:0000313" key="2">
    <source>
        <dbReference type="Proteomes" id="UP001497535"/>
    </source>
</evidence>
<dbReference type="EMBL" id="CAVMJV010000028">
    <property type="protein sequence ID" value="CAK5075472.1"/>
    <property type="molecule type" value="Genomic_DNA"/>
</dbReference>
<comment type="caution">
    <text evidence="1">The sequence shown here is derived from an EMBL/GenBank/DDBJ whole genome shotgun (WGS) entry which is preliminary data.</text>
</comment>
<accession>A0ACB0ZAL6</accession>
<gene>
    <name evidence="1" type="ORF">MENTE1834_LOCUS22277</name>
</gene>
<evidence type="ECO:0000313" key="1">
    <source>
        <dbReference type="EMBL" id="CAK5075472.1"/>
    </source>
</evidence>
<sequence>MSYKRRSRDYTPEEDRRHRNSSTETYGRSHDRHYSRSSNDRHYSRSSNYGGRFRHNDGRDNPSVSSCLGVFGMTKNTTEADLRRIFEYFGPVESVQIVYDRVYGDSKGFGFIYFRRTRDATEAREHMSDVKINGVRVRVDYSLTSYALGPK</sequence>
<keyword evidence="2" id="KW-1185">Reference proteome</keyword>